<dbReference type="RefSeq" id="WP_216145178.1">
    <property type="nucleotide sequence ID" value="NZ_JAHLDV010000001.1"/>
</dbReference>
<keyword evidence="1" id="KW-0274">FAD</keyword>
<dbReference type="Pfam" id="PF02424">
    <property type="entry name" value="ApbE"/>
    <property type="match status" value="1"/>
</dbReference>
<dbReference type="PANTHER" id="PTHR30040">
    <property type="entry name" value="THIAMINE BIOSYNTHESIS LIPOPROTEIN APBE"/>
    <property type="match status" value="1"/>
</dbReference>
<gene>
    <name evidence="2" type="ORF">KPL37_00330</name>
</gene>
<comment type="caution">
    <text evidence="2">The sequence shown here is derived from an EMBL/GenBank/DDBJ whole genome shotgun (WGS) entry which is preliminary data.</text>
</comment>
<dbReference type="EC" id="2.7.1.180" evidence="1"/>
<protein>
    <recommendedName>
        <fullName evidence="1">FAD:protein FMN transferase</fullName>
        <ecNumber evidence="1">2.7.1.180</ecNumber>
    </recommendedName>
    <alternativeName>
        <fullName evidence="1">Flavin transferase</fullName>
    </alternativeName>
</protein>
<keyword evidence="1 2" id="KW-0808">Transferase</keyword>
<accession>A0ABS6BQV3</accession>
<keyword evidence="1" id="KW-0460">Magnesium</keyword>
<sequence>MMGTIMNFKIYGENAQAVTDLAIKRISDIESKMSVNIKTSEISKLNSKAGISGQKLSADTYSVIEKSVQYSKLTDGALDATIEPIVGLWGIGTDKERLPSKSEINNKLKLVNYKDIVLDKKNLTVKLKQANQAIDLGAIAKGYTADEVKKVLLNNKISSAILNLGGNVYAIGKNPNGKDWNVGIQNPLSTRGEYLGSISVSDKSIVSSGNYERFFIKDGIRYHHIFDPKTGYPAEKGLISTTIVSDKSIDGDALSTSTFIMGLDKGLKLVESIKGVEAIFVTKDKKVYVTPGLKDNFELTNKEFTYEKGR</sequence>
<dbReference type="Proteomes" id="UP000776252">
    <property type="component" value="Unassembled WGS sequence"/>
</dbReference>
<reference evidence="2 3" key="1">
    <citation type="submission" date="2021-06" db="EMBL/GenBank/DDBJ databases">
        <title>Clostridia strains as spoilage organisms.</title>
        <authorList>
            <person name="Wambui J."/>
            <person name="Stephan R."/>
            <person name="Stevens M.J.A."/>
        </authorList>
    </citation>
    <scope>NUCLEOTIDE SEQUENCE [LARGE SCALE GENOMIC DNA]</scope>
    <source>
        <strain evidence="2 3">DSM 14204</strain>
    </source>
</reference>
<proteinExistence type="inferred from homology"/>
<keyword evidence="1" id="KW-0479">Metal-binding</keyword>
<dbReference type="EMBL" id="JAHLDV010000001">
    <property type="protein sequence ID" value="MBU3158218.1"/>
    <property type="molecule type" value="Genomic_DNA"/>
</dbReference>
<dbReference type="GO" id="GO:0016740">
    <property type="term" value="F:transferase activity"/>
    <property type="evidence" value="ECO:0007669"/>
    <property type="project" value="UniProtKB-KW"/>
</dbReference>
<evidence type="ECO:0000313" key="2">
    <source>
        <dbReference type="EMBL" id="MBU3158218.1"/>
    </source>
</evidence>
<evidence type="ECO:0000256" key="1">
    <source>
        <dbReference type="PIRNR" id="PIRNR006268"/>
    </source>
</evidence>
<comment type="catalytic activity">
    <reaction evidence="1">
        <text>L-threonyl-[protein] + FAD = FMN-L-threonyl-[protein] + AMP + H(+)</text>
        <dbReference type="Rhea" id="RHEA:36847"/>
        <dbReference type="Rhea" id="RHEA-COMP:11060"/>
        <dbReference type="Rhea" id="RHEA-COMP:11061"/>
        <dbReference type="ChEBI" id="CHEBI:15378"/>
        <dbReference type="ChEBI" id="CHEBI:30013"/>
        <dbReference type="ChEBI" id="CHEBI:57692"/>
        <dbReference type="ChEBI" id="CHEBI:74257"/>
        <dbReference type="ChEBI" id="CHEBI:456215"/>
        <dbReference type="EC" id="2.7.1.180"/>
    </reaction>
</comment>
<dbReference type="PANTHER" id="PTHR30040:SF2">
    <property type="entry name" value="FAD:PROTEIN FMN TRANSFERASE"/>
    <property type="match status" value="1"/>
</dbReference>
<organism evidence="2 3">
    <name type="scientific">Clostridium frigoris</name>
    <dbReference type="NCBI Taxonomy" id="205327"/>
    <lineage>
        <taxon>Bacteria</taxon>
        <taxon>Bacillati</taxon>
        <taxon>Bacillota</taxon>
        <taxon>Clostridia</taxon>
        <taxon>Eubacteriales</taxon>
        <taxon>Clostridiaceae</taxon>
        <taxon>Clostridium</taxon>
    </lineage>
</organism>
<keyword evidence="1" id="KW-0285">Flavoprotein</keyword>
<name>A0ABS6BQV3_9CLOT</name>
<dbReference type="PIRSF" id="PIRSF006268">
    <property type="entry name" value="ApbE"/>
    <property type="match status" value="1"/>
</dbReference>
<dbReference type="InterPro" id="IPR024932">
    <property type="entry name" value="ApbE"/>
</dbReference>
<comment type="similarity">
    <text evidence="1">Belongs to the ApbE family.</text>
</comment>
<keyword evidence="3" id="KW-1185">Reference proteome</keyword>
<evidence type="ECO:0000313" key="3">
    <source>
        <dbReference type="Proteomes" id="UP000776252"/>
    </source>
</evidence>